<gene>
    <name evidence="1" type="ORF">PoB_002314100</name>
</gene>
<organism evidence="1 2">
    <name type="scientific">Plakobranchus ocellatus</name>
    <dbReference type="NCBI Taxonomy" id="259542"/>
    <lineage>
        <taxon>Eukaryota</taxon>
        <taxon>Metazoa</taxon>
        <taxon>Spiralia</taxon>
        <taxon>Lophotrochozoa</taxon>
        <taxon>Mollusca</taxon>
        <taxon>Gastropoda</taxon>
        <taxon>Heterobranchia</taxon>
        <taxon>Euthyneura</taxon>
        <taxon>Panpulmonata</taxon>
        <taxon>Sacoglossa</taxon>
        <taxon>Placobranchoidea</taxon>
        <taxon>Plakobranchidae</taxon>
        <taxon>Plakobranchus</taxon>
    </lineage>
</organism>
<accession>A0AAV3ZBJ8</accession>
<sequence length="89" mass="10309">MLFMAASNIQIGQNLALHSFGQPRDWWLGSMFTIRVLLYSNTRLESWLHVHYLSPTVFKYETGVLAPCSLFESYCTQIRDWSPGSMFTI</sequence>
<proteinExistence type="predicted"/>
<evidence type="ECO:0000313" key="1">
    <source>
        <dbReference type="EMBL" id="GFN96635.1"/>
    </source>
</evidence>
<name>A0AAV3ZBJ8_9GAST</name>
<dbReference type="Proteomes" id="UP000735302">
    <property type="component" value="Unassembled WGS sequence"/>
</dbReference>
<comment type="caution">
    <text evidence="1">The sequence shown here is derived from an EMBL/GenBank/DDBJ whole genome shotgun (WGS) entry which is preliminary data.</text>
</comment>
<keyword evidence="2" id="KW-1185">Reference proteome</keyword>
<protein>
    <submittedName>
        <fullName evidence="1">Uncharacterized protein</fullName>
    </submittedName>
</protein>
<evidence type="ECO:0000313" key="2">
    <source>
        <dbReference type="Proteomes" id="UP000735302"/>
    </source>
</evidence>
<dbReference type="EMBL" id="BLXT01002699">
    <property type="protein sequence ID" value="GFN96635.1"/>
    <property type="molecule type" value="Genomic_DNA"/>
</dbReference>
<dbReference type="AlphaFoldDB" id="A0AAV3ZBJ8"/>
<reference evidence="1 2" key="1">
    <citation type="journal article" date="2021" name="Elife">
        <title>Chloroplast acquisition without the gene transfer in kleptoplastic sea slugs, Plakobranchus ocellatus.</title>
        <authorList>
            <person name="Maeda T."/>
            <person name="Takahashi S."/>
            <person name="Yoshida T."/>
            <person name="Shimamura S."/>
            <person name="Takaki Y."/>
            <person name="Nagai Y."/>
            <person name="Toyoda A."/>
            <person name="Suzuki Y."/>
            <person name="Arimoto A."/>
            <person name="Ishii H."/>
            <person name="Satoh N."/>
            <person name="Nishiyama T."/>
            <person name="Hasebe M."/>
            <person name="Maruyama T."/>
            <person name="Minagawa J."/>
            <person name="Obokata J."/>
            <person name="Shigenobu S."/>
        </authorList>
    </citation>
    <scope>NUCLEOTIDE SEQUENCE [LARGE SCALE GENOMIC DNA]</scope>
</reference>